<feature type="domain" description="T2SS protein K first SAM-like" evidence="11">
    <location>
        <begin position="9"/>
        <end position="93"/>
    </location>
</feature>
<proteinExistence type="inferred from homology"/>
<evidence type="ECO:0000313" key="12">
    <source>
        <dbReference type="EMBL" id="MFC6790074.1"/>
    </source>
</evidence>
<evidence type="ECO:0000313" key="13">
    <source>
        <dbReference type="Proteomes" id="UP001596292"/>
    </source>
</evidence>
<evidence type="ECO:0000256" key="3">
    <source>
        <dbReference type="ARBA" id="ARBA00022448"/>
    </source>
</evidence>
<evidence type="ECO:0000256" key="4">
    <source>
        <dbReference type="ARBA" id="ARBA00022475"/>
    </source>
</evidence>
<gene>
    <name evidence="12" type="ORF">ACFQE0_10870</name>
</gene>
<evidence type="ECO:0000256" key="6">
    <source>
        <dbReference type="ARBA" id="ARBA00022692"/>
    </source>
</evidence>
<dbReference type="Pfam" id="PF21687">
    <property type="entry name" value="T2SSK_1st"/>
    <property type="match status" value="1"/>
</dbReference>
<sequence>MNTSPRPLLEEAFRALGLSDSDAPIIAAEIVDDRDPDDTPEPGGGAEAPQYRARGLSYGPRNAPFGSIDELDRLPSMTPRLAAALRPAVTVWNASGGLDPALNPLLSAGGGTKSDGLRAYTRPSLRQFYEVLVVAQTATGSRSGRDAVLSVDGRSTGFGLLAWKTMASVPLVGTAHPACERLRMALGG</sequence>
<reference evidence="13" key="1">
    <citation type="journal article" date="2019" name="Int. J. Syst. Evol. Microbiol.">
        <title>The Global Catalogue of Microorganisms (GCM) 10K type strain sequencing project: providing services to taxonomists for standard genome sequencing and annotation.</title>
        <authorList>
            <consortium name="The Broad Institute Genomics Platform"/>
            <consortium name="The Broad Institute Genome Sequencing Center for Infectious Disease"/>
            <person name="Wu L."/>
            <person name="Ma J."/>
        </authorList>
    </citation>
    <scope>NUCLEOTIDE SEQUENCE [LARGE SCALE GENOMIC DNA]</scope>
    <source>
        <strain evidence="13">CCUG 48316</strain>
    </source>
</reference>
<keyword evidence="5" id="KW-0997">Cell inner membrane</keyword>
<evidence type="ECO:0000256" key="10">
    <source>
        <dbReference type="SAM" id="MobiDB-lite"/>
    </source>
</evidence>
<keyword evidence="9" id="KW-0472">Membrane</keyword>
<dbReference type="SUPFAM" id="SSF158544">
    <property type="entry name" value="GspK insert domain-like"/>
    <property type="match status" value="1"/>
</dbReference>
<comment type="similarity">
    <text evidence="2">Belongs to the GSP K family.</text>
</comment>
<evidence type="ECO:0000256" key="1">
    <source>
        <dbReference type="ARBA" id="ARBA00004533"/>
    </source>
</evidence>
<dbReference type="InterPro" id="IPR038072">
    <property type="entry name" value="GspK_central_sf"/>
</dbReference>
<evidence type="ECO:0000256" key="8">
    <source>
        <dbReference type="ARBA" id="ARBA00022989"/>
    </source>
</evidence>
<evidence type="ECO:0000256" key="7">
    <source>
        <dbReference type="ARBA" id="ARBA00022927"/>
    </source>
</evidence>
<evidence type="ECO:0000256" key="5">
    <source>
        <dbReference type="ARBA" id="ARBA00022519"/>
    </source>
</evidence>
<comment type="subcellular location">
    <subcellularLocation>
        <location evidence="1">Cell inner membrane</location>
    </subcellularLocation>
</comment>
<evidence type="ECO:0000256" key="9">
    <source>
        <dbReference type="ARBA" id="ARBA00023136"/>
    </source>
</evidence>
<dbReference type="Gene3D" id="1.10.40.60">
    <property type="entry name" value="EpsJ-like"/>
    <property type="match status" value="1"/>
</dbReference>
<feature type="compositionally biased region" description="Acidic residues" evidence="10">
    <location>
        <begin position="30"/>
        <end position="40"/>
    </location>
</feature>
<protein>
    <recommendedName>
        <fullName evidence="11">T2SS protein K first SAM-like domain-containing protein</fullName>
    </recommendedName>
</protein>
<dbReference type="InterPro" id="IPR049031">
    <property type="entry name" value="T2SSK_SAM-like_1st"/>
</dbReference>
<feature type="region of interest" description="Disordered" evidence="10">
    <location>
        <begin position="30"/>
        <end position="56"/>
    </location>
</feature>
<accession>A0ABW2BI57</accession>
<dbReference type="EMBL" id="JBHSWN010000001">
    <property type="protein sequence ID" value="MFC6790074.1"/>
    <property type="molecule type" value="Genomic_DNA"/>
</dbReference>
<keyword evidence="4" id="KW-1003">Cell membrane</keyword>
<dbReference type="PANTHER" id="PTHR38831:SF2">
    <property type="entry name" value="TYPE II SECRETION SYSTEM PROTEIN K"/>
    <property type="match status" value="1"/>
</dbReference>
<keyword evidence="3" id="KW-0813">Transport</keyword>
<dbReference type="PANTHER" id="PTHR38831">
    <property type="entry name" value="TYPE II SECRETION SYSTEM PROTEIN K"/>
    <property type="match status" value="1"/>
</dbReference>
<keyword evidence="7" id="KW-0653">Protein transport</keyword>
<comment type="caution">
    <text evidence="12">The sequence shown here is derived from an EMBL/GenBank/DDBJ whole genome shotgun (WGS) entry which is preliminary data.</text>
</comment>
<keyword evidence="6" id="KW-0812">Transmembrane</keyword>
<evidence type="ECO:0000256" key="2">
    <source>
        <dbReference type="ARBA" id="ARBA00007246"/>
    </source>
</evidence>
<dbReference type="RefSeq" id="WP_378969449.1">
    <property type="nucleotide sequence ID" value="NZ_JBHSWN010000001.1"/>
</dbReference>
<keyword evidence="8" id="KW-1133">Transmembrane helix</keyword>
<dbReference type="Proteomes" id="UP001596292">
    <property type="component" value="Unassembled WGS sequence"/>
</dbReference>
<name>A0ABW2BI57_9HYPH</name>
<keyword evidence="13" id="KW-1185">Reference proteome</keyword>
<dbReference type="InterPro" id="IPR005628">
    <property type="entry name" value="GspK"/>
</dbReference>
<evidence type="ECO:0000259" key="11">
    <source>
        <dbReference type="Pfam" id="PF21687"/>
    </source>
</evidence>
<organism evidence="12 13">
    <name type="scientific">Methylobacterium komagatae</name>
    <dbReference type="NCBI Taxonomy" id="374425"/>
    <lineage>
        <taxon>Bacteria</taxon>
        <taxon>Pseudomonadati</taxon>
        <taxon>Pseudomonadota</taxon>
        <taxon>Alphaproteobacteria</taxon>
        <taxon>Hyphomicrobiales</taxon>
        <taxon>Methylobacteriaceae</taxon>
        <taxon>Methylobacterium</taxon>
    </lineage>
</organism>